<reference evidence="2" key="1">
    <citation type="journal article" date="2022" name="Int. J. Mol. Sci.">
        <title>Draft Genome of Tanacetum Coccineum: Genomic Comparison of Closely Related Tanacetum-Family Plants.</title>
        <authorList>
            <person name="Yamashiro T."/>
            <person name="Shiraishi A."/>
            <person name="Nakayama K."/>
            <person name="Satake H."/>
        </authorList>
    </citation>
    <scope>NUCLEOTIDE SEQUENCE</scope>
</reference>
<dbReference type="EMBL" id="BQNB010009005">
    <property type="protein sequence ID" value="GJS57431.1"/>
    <property type="molecule type" value="Genomic_DNA"/>
</dbReference>
<accession>A0ABQ4WWY8</accession>
<sequence length="101" mass="11380">MSLSVMICYHREESSGFWLLWQRLERLTECFCPYADALRDEGVIGSNDHTQDIQTPSLQDMRGSSERAGDTRIVGIESAVMPLTERIAELGRDKTGWLSGT</sequence>
<keyword evidence="3" id="KW-1185">Reference proteome</keyword>
<comment type="caution">
    <text evidence="2">The sequence shown here is derived from an EMBL/GenBank/DDBJ whole genome shotgun (WGS) entry which is preliminary data.</text>
</comment>
<gene>
    <name evidence="2" type="ORF">Tco_0652215</name>
</gene>
<protein>
    <submittedName>
        <fullName evidence="2">Uncharacterized protein</fullName>
    </submittedName>
</protein>
<evidence type="ECO:0000313" key="2">
    <source>
        <dbReference type="EMBL" id="GJS57431.1"/>
    </source>
</evidence>
<proteinExistence type="predicted"/>
<feature type="region of interest" description="Disordered" evidence="1">
    <location>
        <begin position="45"/>
        <end position="68"/>
    </location>
</feature>
<dbReference type="Proteomes" id="UP001151760">
    <property type="component" value="Unassembled WGS sequence"/>
</dbReference>
<reference evidence="2" key="2">
    <citation type="submission" date="2022-01" db="EMBL/GenBank/DDBJ databases">
        <authorList>
            <person name="Yamashiro T."/>
            <person name="Shiraishi A."/>
            <person name="Satake H."/>
            <person name="Nakayama K."/>
        </authorList>
    </citation>
    <scope>NUCLEOTIDE SEQUENCE</scope>
</reference>
<name>A0ABQ4WWY8_9ASTR</name>
<evidence type="ECO:0000256" key="1">
    <source>
        <dbReference type="SAM" id="MobiDB-lite"/>
    </source>
</evidence>
<organism evidence="2 3">
    <name type="scientific">Tanacetum coccineum</name>
    <dbReference type="NCBI Taxonomy" id="301880"/>
    <lineage>
        <taxon>Eukaryota</taxon>
        <taxon>Viridiplantae</taxon>
        <taxon>Streptophyta</taxon>
        <taxon>Embryophyta</taxon>
        <taxon>Tracheophyta</taxon>
        <taxon>Spermatophyta</taxon>
        <taxon>Magnoliopsida</taxon>
        <taxon>eudicotyledons</taxon>
        <taxon>Gunneridae</taxon>
        <taxon>Pentapetalae</taxon>
        <taxon>asterids</taxon>
        <taxon>campanulids</taxon>
        <taxon>Asterales</taxon>
        <taxon>Asteraceae</taxon>
        <taxon>Asteroideae</taxon>
        <taxon>Anthemideae</taxon>
        <taxon>Anthemidinae</taxon>
        <taxon>Tanacetum</taxon>
    </lineage>
</organism>
<evidence type="ECO:0000313" key="3">
    <source>
        <dbReference type="Proteomes" id="UP001151760"/>
    </source>
</evidence>